<feature type="region of interest" description="Disordered" evidence="1">
    <location>
        <begin position="1"/>
        <end position="42"/>
    </location>
</feature>
<evidence type="ECO:0000256" key="1">
    <source>
        <dbReference type="SAM" id="MobiDB-lite"/>
    </source>
</evidence>
<accession>A0AAJ0G646</accession>
<feature type="region of interest" description="Disordered" evidence="1">
    <location>
        <begin position="405"/>
        <end position="903"/>
    </location>
</feature>
<feature type="region of interest" description="Disordered" evidence="1">
    <location>
        <begin position="267"/>
        <end position="293"/>
    </location>
</feature>
<protein>
    <submittedName>
        <fullName evidence="2">Uncharacterized protein</fullName>
    </submittedName>
</protein>
<feature type="compositionally biased region" description="Basic and acidic residues" evidence="1">
    <location>
        <begin position="463"/>
        <end position="475"/>
    </location>
</feature>
<feature type="compositionally biased region" description="Low complexity" evidence="1">
    <location>
        <begin position="604"/>
        <end position="615"/>
    </location>
</feature>
<reference evidence="2" key="1">
    <citation type="submission" date="2023-04" db="EMBL/GenBank/DDBJ databases">
        <title>Black Yeasts Isolated from many extreme environments.</title>
        <authorList>
            <person name="Coleine C."/>
            <person name="Stajich J.E."/>
            <person name="Selbmann L."/>
        </authorList>
    </citation>
    <scope>NUCLEOTIDE SEQUENCE</scope>
    <source>
        <strain evidence="2">CCFEE 5312</strain>
    </source>
</reference>
<feature type="compositionally biased region" description="Polar residues" evidence="1">
    <location>
        <begin position="511"/>
        <end position="525"/>
    </location>
</feature>
<sequence length="903" mass="101518">MPVAEREHTHTAMAPPPLPKYYLSKRERKEVSLSSSSEDTTTTRDILVVKEQAMSFDGAYDTKPYGARLGPPLRTPVMAMPPTHFDPDNIPPLAIYHICRICLRPRSPRYHRQHPIPIDGVPPPPGICRRCRVTTIEDTKTVDVFVESRSNEIKLGMFTPFMKDDAIVSQEEMRQMKLEKYLKGEERERMAREDRDCVAREGSSRERVTSRCRERVTSRSRNRSKADISYRHVLVDAESEGSDPEVESGTARTVFNTWEEVDRAYVEVSPERSRRPRATTSMQVEATERPDSAPATTIKSANMRKLDSMKASVATQVESSKSTSSALASAMVAEYRLQRTDSEIRAIAREEVDRYAKGLQPTERSESEIRRISREEVERYRAAERKLEAHPGPYAHGRLVPVVPVERRIETEQDAPDPVPWSQPAKADVASVKVSAKESSRKPNTARTDSKRETLNVSVSASRKTDRDPEVDRASAKSRSRPVTQEKAISVQGSDLEGKSSGAEEPASQRPGGSTTRSQRTNLEATPSAKASAKNQDDIYSACDVRDFASRKTYSAKLTERDEAAPRSEDESWGPKWRRELSVERRQSVRSEKQDSKASKATRPSAQKSAPSAPAVDSEPPSVKLREESDPPRWSSEAEPYVVKTLRGPQRANPDYIEVIEEIELPPRTRTGSDRRAEGAREGREIVKETKTIYVRGDERERPASPSKRGGESYQASNKPTDRDTRREDATVRTVETRSSKQYQASRKSGVTEQADPQATAIKPNSAMKQPVQEADDTQSAEGSDKTRWPQDQDVRGDTLPRDSRSKSDAPKPRAPLPYPEEDIMPDHDSSAAGPPKKANQQATKVDRGRRPNNSEVEYIYTERIVTPADRPWGWRPPKGKVEVEEEITHHKRKPEGRDSSPR</sequence>
<feature type="compositionally biased region" description="Basic and acidic residues" evidence="1">
    <location>
        <begin position="783"/>
        <end position="812"/>
    </location>
</feature>
<dbReference type="AlphaFoldDB" id="A0AAJ0G646"/>
<gene>
    <name evidence="2" type="ORF">LTR09_008728</name>
</gene>
<evidence type="ECO:0000313" key="3">
    <source>
        <dbReference type="Proteomes" id="UP001271007"/>
    </source>
</evidence>
<name>A0AAJ0G646_9PEZI</name>
<feature type="compositionally biased region" description="Basic and acidic residues" evidence="1">
    <location>
        <begin position="1"/>
        <end position="10"/>
    </location>
</feature>
<feature type="compositionally biased region" description="Low complexity" evidence="1">
    <location>
        <begin position="425"/>
        <end position="434"/>
    </location>
</feature>
<comment type="caution">
    <text evidence="2">The sequence shown here is derived from an EMBL/GenBank/DDBJ whole genome shotgun (WGS) entry which is preliminary data.</text>
</comment>
<keyword evidence="3" id="KW-1185">Reference proteome</keyword>
<proteinExistence type="predicted"/>
<feature type="compositionally biased region" description="Basic and acidic residues" evidence="1">
    <location>
        <begin position="558"/>
        <end position="570"/>
    </location>
</feature>
<feature type="compositionally biased region" description="Basic and acidic residues" evidence="1">
    <location>
        <begin position="665"/>
        <end position="703"/>
    </location>
</feature>
<dbReference type="Proteomes" id="UP001271007">
    <property type="component" value="Unassembled WGS sequence"/>
</dbReference>
<organism evidence="2 3">
    <name type="scientific">Extremus antarcticus</name>
    <dbReference type="NCBI Taxonomy" id="702011"/>
    <lineage>
        <taxon>Eukaryota</taxon>
        <taxon>Fungi</taxon>
        <taxon>Dikarya</taxon>
        <taxon>Ascomycota</taxon>
        <taxon>Pezizomycotina</taxon>
        <taxon>Dothideomycetes</taxon>
        <taxon>Dothideomycetidae</taxon>
        <taxon>Mycosphaerellales</taxon>
        <taxon>Extremaceae</taxon>
        <taxon>Extremus</taxon>
    </lineage>
</organism>
<feature type="compositionally biased region" description="Basic and acidic residues" evidence="1">
    <location>
        <begin position="720"/>
        <end position="739"/>
    </location>
</feature>
<dbReference type="EMBL" id="JAWDJX010000035">
    <property type="protein sequence ID" value="KAK3050073.1"/>
    <property type="molecule type" value="Genomic_DNA"/>
</dbReference>
<feature type="compositionally biased region" description="Polar residues" evidence="1">
    <location>
        <begin position="740"/>
        <end position="757"/>
    </location>
</feature>
<feature type="compositionally biased region" description="Low complexity" evidence="1">
    <location>
        <begin position="32"/>
        <end position="42"/>
    </location>
</feature>
<feature type="compositionally biased region" description="Basic and acidic residues" evidence="1">
    <location>
        <begin position="880"/>
        <end position="889"/>
    </location>
</feature>
<evidence type="ECO:0000313" key="2">
    <source>
        <dbReference type="EMBL" id="KAK3050073.1"/>
    </source>
</evidence>
<feature type="compositionally biased region" description="Basic and acidic residues" evidence="1">
    <location>
        <begin position="577"/>
        <end position="598"/>
    </location>
</feature>